<organism evidence="1 2">
    <name type="scientific">Flavobacterium azizsancarii</name>
    <dbReference type="NCBI Taxonomy" id="2961580"/>
    <lineage>
        <taxon>Bacteria</taxon>
        <taxon>Pseudomonadati</taxon>
        <taxon>Bacteroidota</taxon>
        <taxon>Flavobacteriia</taxon>
        <taxon>Flavobacteriales</taxon>
        <taxon>Flavobacteriaceae</taxon>
        <taxon>Flavobacterium</taxon>
    </lineage>
</organism>
<protein>
    <submittedName>
        <fullName evidence="1">SusD/RagB family nutrient-binding outer membrane lipoprotein</fullName>
    </submittedName>
</protein>
<dbReference type="Proteomes" id="UP001212170">
    <property type="component" value="Unassembled WGS sequence"/>
</dbReference>
<dbReference type="SUPFAM" id="SSF48452">
    <property type="entry name" value="TPR-like"/>
    <property type="match status" value="1"/>
</dbReference>
<name>A0ABT4WDM4_9FLAO</name>
<proteinExistence type="predicted"/>
<reference evidence="1 2" key="1">
    <citation type="journal article" date="2023" name="Chemosphere">
        <title>Whole genome analysis of Flavobacterium aziz-sancarii sp. nov., isolated from Ardley Island (Antarctica), revealed a rich resistome and bioremediation potential.</title>
        <authorList>
            <person name="Otur C."/>
            <person name="Okay S."/>
            <person name="Kurt-Kizildogan A."/>
        </authorList>
    </citation>
    <scope>NUCLEOTIDE SEQUENCE [LARGE SCALE GENOMIC DNA]</scope>
    <source>
        <strain evidence="1 2">AC</strain>
    </source>
</reference>
<dbReference type="InterPro" id="IPR024302">
    <property type="entry name" value="SusD-like"/>
</dbReference>
<keyword evidence="1" id="KW-0449">Lipoprotein</keyword>
<sequence>MKTNNIKKSLICFGLLALVGCTDNFEKINSNPDAFTQDELKQDFNYIKGPFTTMFDNVMVNVPGWKYQVAIDLSGNNWGGYTTPPGFDGANNLSYALSDNWNLWGWEAIYTQVMANYLKVEAASKGKYDEFYALATIIKVQTLHKAADSWGPIVYSKLGTTDAAIGYDSQEEAYGLMFKDLDFAVAELTKRVDAGEKSSFTNIDRSTYEGDYKKWVIYANSLRLRLAMRIVKVNPALAKEEAEKAVSQKFGVMKVVSDSFIVTKNVSQHPLKVSAYEYNDSRMSADMESIMGGYNDPRMQVYFTTSDQVPGEYKGVRTGGNQGDKTIHMPFSNFGKIIRDDKRVVWLNTSEIYFLRAEGALRGWNMGGDAETLYKAGINASFDLLATGGAADYIADNVKMAKDYVDPVAPSNNGLAVNKVTVAWDNAASNEVKLQKIITQKWIANFPDGMEAWADHRRTGYPKLLPILNNQSGGAVTTEFGVRRIPFVSSEKDGNPEGLKTGIAKLNGPDTGGTRNWWDVNAPNF</sequence>
<evidence type="ECO:0000313" key="1">
    <source>
        <dbReference type="EMBL" id="MDA6070239.1"/>
    </source>
</evidence>
<dbReference type="Gene3D" id="1.25.40.390">
    <property type="match status" value="1"/>
</dbReference>
<dbReference type="InterPro" id="IPR011990">
    <property type="entry name" value="TPR-like_helical_dom_sf"/>
</dbReference>
<dbReference type="PROSITE" id="PS51257">
    <property type="entry name" value="PROKAR_LIPOPROTEIN"/>
    <property type="match status" value="1"/>
</dbReference>
<dbReference type="RefSeq" id="WP_271336052.1">
    <property type="nucleotide sequence ID" value="NZ_JAMZNK010000015.1"/>
</dbReference>
<dbReference type="EMBL" id="JAMZNK010000015">
    <property type="protein sequence ID" value="MDA6070239.1"/>
    <property type="molecule type" value="Genomic_DNA"/>
</dbReference>
<comment type="caution">
    <text evidence="1">The sequence shown here is derived from an EMBL/GenBank/DDBJ whole genome shotgun (WGS) entry which is preliminary data.</text>
</comment>
<dbReference type="Pfam" id="PF12741">
    <property type="entry name" value="SusD-like"/>
    <property type="match status" value="1"/>
</dbReference>
<gene>
    <name evidence="1" type="ORF">NJT12_11480</name>
</gene>
<keyword evidence="2" id="KW-1185">Reference proteome</keyword>
<evidence type="ECO:0000313" key="2">
    <source>
        <dbReference type="Proteomes" id="UP001212170"/>
    </source>
</evidence>
<accession>A0ABT4WDM4</accession>